<evidence type="ECO:0000256" key="2">
    <source>
        <dbReference type="ARBA" id="ARBA00006375"/>
    </source>
</evidence>
<comment type="subcellular location">
    <subcellularLocation>
        <location evidence="1">Mitochondrion inner membrane</location>
        <topology evidence="1">Multi-pass membrane protein</topology>
    </subcellularLocation>
</comment>
<keyword evidence="6" id="KW-0999">Mitochondrion inner membrane</keyword>
<protein>
    <submittedName>
        <fullName evidence="13">Putative carrier protein PET8</fullName>
    </submittedName>
</protein>
<dbReference type="Proteomes" id="UP000053660">
    <property type="component" value="Unassembled WGS sequence"/>
</dbReference>
<dbReference type="Pfam" id="PF00153">
    <property type="entry name" value="Mito_carr"/>
    <property type="match status" value="3"/>
</dbReference>
<keyword evidence="8" id="KW-0496">Mitochondrion</keyword>
<sequence>MAEDIPRWLICGAGAGLAVDLGLYPLDTIKTRLQSKQGFLAAGGFRNIYSGMGSVAIGSAPGAALFFMTYRYVNSLFKEENSFVHAFSASIAEVVACAVRVPTELVKQRLQASSSKRALSDVCREIYRSNRLRGFYRGYLSTIAREIPFSVIEFPLWEFLKSKVAERKGSDCSPLEGAACGSLAGSAAAGLTTPLDVAKTRIMLSRTSRTPTIPATLKEVYTSGGIKALFSGVTPRILWMAVGGFVFFGAYETVSSVSYWIYPDKKIITAS</sequence>
<evidence type="ECO:0000256" key="8">
    <source>
        <dbReference type="ARBA" id="ARBA00023128"/>
    </source>
</evidence>
<evidence type="ECO:0000256" key="3">
    <source>
        <dbReference type="ARBA" id="ARBA00022448"/>
    </source>
</evidence>
<feature type="repeat" description="Solcar" evidence="10">
    <location>
        <begin position="172"/>
        <end position="257"/>
    </location>
</feature>
<keyword evidence="4 10" id="KW-0812">Transmembrane</keyword>
<keyword evidence="3 11" id="KW-0813">Transport</keyword>
<dbReference type="InterPro" id="IPR023395">
    <property type="entry name" value="MCP_dom_sf"/>
</dbReference>
<evidence type="ECO:0000256" key="7">
    <source>
        <dbReference type="ARBA" id="ARBA00022989"/>
    </source>
</evidence>
<keyword evidence="7 12" id="KW-1133">Transmembrane helix</keyword>
<dbReference type="AlphaFoldDB" id="A0A0B1S972"/>
<name>A0A0B1S972_OESDE</name>
<evidence type="ECO:0000256" key="10">
    <source>
        <dbReference type="PROSITE-ProRule" id="PRU00282"/>
    </source>
</evidence>
<dbReference type="GO" id="GO:0005743">
    <property type="term" value="C:mitochondrial inner membrane"/>
    <property type="evidence" value="ECO:0007669"/>
    <property type="project" value="UniProtKB-SubCell"/>
</dbReference>
<evidence type="ECO:0000256" key="6">
    <source>
        <dbReference type="ARBA" id="ARBA00022792"/>
    </source>
</evidence>
<gene>
    <name evidence="13" type="ORF">OESDEN_20272</name>
</gene>
<evidence type="ECO:0000313" key="13">
    <source>
        <dbReference type="EMBL" id="KHJ80062.1"/>
    </source>
</evidence>
<dbReference type="EMBL" id="KN602044">
    <property type="protein sequence ID" value="KHJ80062.1"/>
    <property type="molecule type" value="Genomic_DNA"/>
</dbReference>
<evidence type="ECO:0000256" key="9">
    <source>
        <dbReference type="ARBA" id="ARBA00023136"/>
    </source>
</evidence>
<feature type="repeat" description="Solcar" evidence="10">
    <location>
        <begin position="6"/>
        <end position="76"/>
    </location>
</feature>
<evidence type="ECO:0000256" key="12">
    <source>
        <dbReference type="SAM" id="Phobius"/>
    </source>
</evidence>
<organism evidence="13 14">
    <name type="scientific">Oesophagostomum dentatum</name>
    <name type="common">Nodular worm</name>
    <dbReference type="NCBI Taxonomy" id="61180"/>
    <lineage>
        <taxon>Eukaryota</taxon>
        <taxon>Metazoa</taxon>
        <taxon>Ecdysozoa</taxon>
        <taxon>Nematoda</taxon>
        <taxon>Chromadorea</taxon>
        <taxon>Rhabditida</taxon>
        <taxon>Rhabditina</taxon>
        <taxon>Rhabditomorpha</taxon>
        <taxon>Strongyloidea</taxon>
        <taxon>Strongylidae</taxon>
        <taxon>Oesophagostomum</taxon>
    </lineage>
</organism>
<evidence type="ECO:0000256" key="5">
    <source>
        <dbReference type="ARBA" id="ARBA00022737"/>
    </source>
</evidence>
<dbReference type="FunFam" id="1.50.40.10:FF:000018">
    <property type="entry name" value="S-adenosylmethionine mitochondrial carrier protein-like"/>
    <property type="match status" value="1"/>
</dbReference>
<evidence type="ECO:0000313" key="14">
    <source>
        <dbReference type="Proteomes" id="UP000053660"/>
    </source>
</evidence>
<dbReference type="PANTHER" id="PTHR45667">
    <property type="entry name" value="S-ADENOSYLMETHIONINE MITOCHONDRIAL CARRIER PROTEIN"/>
    <property type="match status" value="1"/>
</dbReference>
<proteinExistence type="inferred from homology"/>
<accession>A0A0B1S972</accession>
<dbReference type="OrthoDB" id="276989at2759"/>
<comment type="similarity">
    <text evidence="2 11">Belongs to the mitochondrial carrier (TC 2.A.29) family.</text>
</comment>
<evidence type="ECO:0000256" key="1">
    <source>
        <dbReference type="ARBA" id="ARBA00004448"/>
    </source>
</evidence>
<feature type="repeat" description="Solcar" evidence="10">
    <location>
        <begin position="80"/>
        <end position="163"/>
    </location>
</feature>
<evidence type="ECO:0000256" key="4">
    <source>
        <dbReference type="ARBA" id="ARBA00022692"/>
    </source>
</evidence>
<reference evidence="13 14" key="1">
    <citation type="submission" date="2014-03" db="EMBL/GenBank/DDBJ databases">
        <title>Draft genome of the hookworm Oesophagostomum dentatum.</title>
        <authorList>
            <person name="Mitreva M."/>
        </authorList>
    </citation>
    <scope>NUCLEOTIDE SEQUENCE [LARGE SCALE GENOMIC DNA]</scope>
    <source>
        <strain evidence="13 14">OD-Hann</strain>
    </source>
</reference>
<dbReference type="Gene3D" id="1.50.40.10">
    <property type="entry name" value="Mitochondrial carrier domain"/>
    <property type="match status" value="1"/>
</dbReference>
<keyword evidence="9 10" id="KW-0472">Membrane</keyword>
<dbReference type="InterPro" id="IPR018108">
    <property type="entry name" value="MCP_transmembrane"/>
</dbReference>
<keyword evidence="5" id="KW-0677">Repeat</keyword>
<feature type="transmembrane region" description="Helical" evidence="12">
    <location>
        <begin position="6"/>
        <end position="26"/>
    </location>
</feature>
<dbReference type="PROSITE" id="PS50920">
    <property type="entry name" value="SOLCAR"/>
    <property type="match status" value="3"/>
</dbReference>
<keyword evidence="14" id="KW-1185">Reference proteome</keyword>
<dbReference type="SUPFAM" id="SSF103506">
    <property type="entry name" value="Mitochondrial carrier"/>
    <property type="match status" value="1"/>
</dbReference>
<feature type="transmembrane region" description="Helical" evidence="12">
    <location>
        <begin position="237"/>
        <end position="262"/>
    </location>
</feature>
<evidence type="ECO:0000256" key="11">
    <source>
        <dbReference type="RuleBase" id="RU000488"/>
    </source>
</evidence>
<feature type="transmembrane region" description="Helical" evidence="12">
    <location>
        <begin position="47"/>
        <end position="70"/>
    </location>
</feature>